<dbReference type="EMBL" id="BLAL01000261">
    <property type="protein sequence ID" value="GES97733.1"/>
    <property type="molecule type" value="Genomic_DNA"/>
</dbReference>
<dbReference type="Proteomes" id="UP000615446">
    <property type="component" value="Unassembled WGS sequence"/>
</dbReference>
<accession>A0A8H3LZ94</accession>
<dbReference type="AlphaFoldDB" id="A0A8H3LZ94"/>
<name>A0A8H3LZ94_9GLOM</name>
<sequence length="426" mass="49387">MKNWSIESFDIFWIQKNPNLHQKRDRARTSLARELCILSEASDQRVVEKTPSLQKQLKNSSEVNNIVWNRSQEIAESKVRLTLSELLAKTNIEATIVDEIGDSRKRKIHQTTTQAKKHERKQLAEVTSSTIILVDDYTPPSRPPLQDSQSAQTYDDNDFFDDDEIEDESVEVKHLIEKMRNVNYRLFEYRIINLSEKNLVDPINNTFSDNDKKKNEKILGINGAISRREMEYGASIKMGRNYQTPCQNPQVVGNAMAEDITVNQRDMKKLFKAMQISIFYQHQHHLISECETTIYTMHQVKGGLHVVDILTNFAIRDNKGQAYVIQKVYFFKSRHLDPKDLKNPKKNQRDGNRMYHKAVNTAIGVKFHWILLNMLEIILYEAIYAVDTLAVVVALCKTKLINQQNKLHGEHDERVDFTAVPRSLMA</sequence>
<organism evidence="2 3">
    <name type="scientific">Rhizophagus clarus</name>
    <dbReference type="NCBI Taxonomy" id="94130"/>
    <lineage>
        <taxon>Eukaryota</taxon>
        <taxon>Fungi</taxon>
        <taxon>Fungi incertae sedis</taxon>
        <taxon>Mucoromycota</taxon>
        <taxon>Glomeromycotina</taxon>
        <taxon>Glomeromycetes</taxon>
        <taxon>Glomerales</taxon>
        <taxon>Glomeraceae</taxon>
        <taxon>Rhizophagus</taxon>
    </lineage>
</organism>
<evidence type="ECO:0000313" key="2">
    <source>
        <dbReference type="EMBL" id="GES97733.1"/>
    </source>
</evidence>
<evidence type="ECO:0000256" key="1">
    <source>
        <dbReference type="SAM" id="MobiDB-lite"/>
    </source>
</evidence>
<gene>
    <name evidence="2" type="ORF">RCL2_002431000</name>
</gene>
<evidence type="ECO:0000313" key="3">
    <source>
        <dbReference type="Proteomes" id="UP000615446"/>
    </source>
</evidence>
<reference evidence="2" key="1">
    <citation type="submission" date="2019-10" db="EMBL/GenBank/DDBJ databases">
        <title>Conservation and host-specific expression of non-tandemly repeated heterogenous ribosome RNA gene in arbuscular mycorrhizal fungi.</title>
        <authorList>
            <person name="Maeda T."/>
            <person name="Kobayashi Y."/>
            <person name="Nakagawa T."/>
            <person name="Ezawa T."/>
            <person name="Yamaguchi K."/>
            <person name="Bino T."/>
            <person name="Nishimoto Y."/>
            <person name="Shigenobu S."/>
            <person name="Kawaguchi M."/>
        </authorList>
    </citation>
    <scope>NUCLEOTIDE SEQUENCE</scope>
    <source>
        <strain evidence="2">HR1</strain>
    </source>
</reference>
<feature type="region of interest" description="Disordered" evidence="1">
    <location>
        <begin position="135"/>
        <end position="161"/>
    </location>
</feature>
<proteinExistence type="predicted"/>
<comment type="caution">
    <text evidence="2">The sequence shown here is derived from an EMBL/GenBank/DDBJ whole genome shotgun (WGS) entry which is preliminary data.</text>
</comment>
<dbReference type="OrthoDB" id="2430450at2759"/>
<protein>
    <submittedName>
        <fullName evidence="2">Uncharacterized protein</fullName>
    </submittedName>
</protein>